<dbReference type="OrthoDB" id="5800414at2"/>
<dbReference type="InterPro" id="IPR032285">
    <property type="entry name" value="Metallophos_N"/>
</dbReference>
<dbReference type="AlphaFoldDB" id="A0A0K0XTV0"/>
<dbReference type="InterPro" id="IPR013783">
    <property type="entry name" value="Ig-like_fold"/>
</dbReference>
<dbReference type="PROSITE" id="PS51257">
    <property type="entry name" value="PROKAR_LIPOPROTEIN"/>
    <property type="match status" value="1"/>
</dbReference>
<sequence length="641" mass="70923">MRRDALIGSLLALYLLTACAQGPDSKPELAQDGTVHGCVYHDLDGDGARDPDEPGVAGVRVSNGLDVVLTDRQGRYRLPLRDDMNLGIVQPAAWRVPLDARGVPQFFLNYRAGGSPPLRYGGLPDRSAPERVDFALLPRSEGAAERFRCVIVGDSQTYSNDEIAYFRDSAVRRLLDYELDEDDCVIYVGDVVGDDLDLLDRLLALGSTAGAPQWLVHGNHDMDLDAWHPEHSADSWRARAMPDYYAFEMGQVLFVALNNVVFPCGEADAAMDGRRFCVDDQRPRYNGRLPDTQLTWLANLLETVPKDRRVVLLHHIPLVSFSDADSPVHQTDNTPAIHALLEGRPALSVAGHTHTVENLAPGEWFEGWPQHTGVGPLPFRHLIAGAAAGSWWMGDLELDGVPMAIQHMGSPRGLLSLEFDGIDFVETYHSTSHGADRAQWVAFNTPDFRAWHAEISAWMNTPAGQRDPVPPRSINDLNDLNMFTVEDLGEGVYLTANVWLGSAETRVVARINDGPDLPLLRTQSGQGEAPKLGAEFADPFATRRLLSMSRQALVSRSGDERAQAYEAFQGAAIHPVPGPQGRTAPDSNQHLWRLRLPDDLPLGIHVAEVTSTDRHGRRHRDRLVFEVVEQRPPRRWTGEGW</sequence>
<feature type="domain" description="Calcineurin-like phosphoesterase N-terminal" evidence="2">
    <location>
        <begin position="52"/>
        <end position="111"/>
    </location>
</feature>
<evidence type="ECO:0000313" key="4">
    <source>
        <dbReference type="Proteomes" id="UP000066624"/>
    </source>
</evidence>
<dbReference type="PANTHER" id="PTHR43143:SF6">
    <property type="entry name" value="BLL3016 PROTEIN"/>
    <property type="match status" value="1"/>
</dbReference>
<reference evidence="3 4" key="1">
    <citation type="submission" date="2015-07" db="EMBL/GenBank/DDBJ databases">
        <authorList>
            <person name="Noorani M."/>
        </authorList>
    </citation>
    <scope>NUCLEOTIDE SEQUENCE [LARGE SCALE GENOMIC DNA]</scope>
    <source>
        <strain evidence="3 4">KCTC 42284</strain>
    </source>
</reference>
<evidence type="ECO:0000259" key="2">
    <source>
        <dbReference type="Pfam" id="PF16371"/>
    </source>
</evidence>
<organism evidence="3 4">
    <name type="scientific">Wenzhouxiangella marina</name>
    <dbReference type="NCBI Taxonomy" id="1579979"/>
    <lineage>
        <taxon>Bacteria</taxon>
        <taxon>Pseudomonadati</taxon>
        <taxon>Pseudomonadota</taxon>
        <taxon>Gammaproteobacteria</taxon>
        <taxon>Chromatiales</taxon>
        <taxon>Wenzhouxiangellaceae</taxon>
        <taxon>Wenzhouxiangella</taxon>
    </lineage>
</organism>
<dbReference type="Gene3D" id="2.60.40.10">
    <property type="entry name" value="Immunoglobulins"/>
    <property type="match status" value="1"/>
</dbReference>
<dbReference type="Pfam" id="PF16371">
    <property type="entry name" value="MetallophosN"/>
    <property type="match status" value="1"/>
</dbReference>
<dbReference type="Gene3D" id="3.60.21.10">
    <property type="match status" value="1"/>
</dbReference>
<dbReference type="KEGG" id="wma:WM2015_727"/>
<protein>
    <submittedName>
        <fullName evidence="3">Metallophosphoesterase</fullName>
    </submittedName>
</protein>
<evidence type="ECO:0000313" key="3">
    <source>
        <dbReference type="EMBL" id="AKS41108.1"/>
    </source>
</evidence>
<dbReference type="Proteomes" id="UP000066624">
    <property type="component" value="Chromosome"/>
</dbReference>
<dbReference type="SUPFAM" id="SSF117074">
    <property type="entry name" value="Hypothetical protein PA1324"/>
    <property type="match status" value="1"/>
</dbReference>
<dbReference type="InterPro" id="IPR051918">
    <property type="entry name" value="STPP_CPPED1"/>
</dbReference>
<feature type="domain" description="Calcineurin-like phosphoesterase C-terminal" evidence="1">
    <location>
        <begin position="383"/>
        <end position="543"/>
    </location>
</feature>
<dbReference type="InterPro" id="IPR029052">
    <property type="entry name" value="Metallo-depent_PP-like"/>
</dbReference>
<dbReference type="STRING" id="1579979.WM2015_727"/>
<keyword evidence="4" id="KW-1185">Reference proteome</keyword>
<accession>A0A0K0XTV0</accession>
<dbReference type="EMBL" id="CP012154">
    <property type="protein sequence ID" value="AKS41108.1"/>
    <property type="molecule type" value="Genomic_DNA"/>
</dbReference>
<dbReference type="RefSeq" id="WP_049724772.1">
    <property type="nucleotide sequence ID" value="NZ_CP012154.1"/>
</dbReference>
<gene>
    <name evidence="3" type="ORF">WM2015_727</name>
</gene>
<dbReference type="Pfam" id="PF16370">
    <property type="entry name" value="MetallophosC"/>
    <property type="match status" value="1"/>
</dbReference>
<evidence type="ECO:0000259" key="1">
    <source>
        <dbReference type="Pfam" id="PF16370"/>
    </source>
</evidence>
<name>A0A0K0XTV0_9GAMM</name>
<proteinExistence type="predicted"/>
<dbReference type="PATRIC" id="fig|1579979.3.peg.741"/>
<dbReference type="InterPro" id="IPR032288">
    <property type="entry name" value="Metallophos_C"/>
</dbReference>
<dbReference type="SUPFAM" id="SSF56300">
    <property type="entry name" value="Metallo-dependent phosphatases"/>
    <property type="match status" value="1"/>
</dbReference>
<dbReference type="PANTHER" id="PTHR43143">
    <property type="entry name" value="METALLOPHOSPHOESTERASE, CALCINEURIN SUPERFAMILY"/>
    <property type="match status" value="1"/>
</dbReference>